<reference evidence="2" key="1">
    <citation type="submission" date="2020-02" db="EMBL/GenBank/DDBJ databases">
        <authorList>
            <person name="Meier V. D."/>
        </authorList>
    </citation>
    <scope>NUCLEOTIDE SEQUENCE</scope>
    <source>
        <strain evidence="2">AVDCRST_MAG10</strain>
    </source>
</reference>
<protein>
    <submittedName>
        <fullName evidence="2">Uncharacterized protein</fullName>
    </submittedName>
</protein>
<name>A0A6J4ITU9_9ACTN</name>
<dbReference type="AlphaFoldDB" id="A0A6J4ITU9"/>
<dbReference type="EMBL" id="CADCTB010000171">
    <property type="protein sequence ID" value="CAA9261487.1"/>
    <property type="molecule type" value="Genomic_DNA"/>
</dbReference>
<sequence>RVLGRPGLDDGPAAQLGHDCRQIGRLGHPRR</sequence>
<gene>
    <name evidence="2" type="ORF">AVDCRST_MAG10-2772</name>
</gene>
<evidence type="ECO:0000256" key="1">
    <source>
        <dbReference type="SAM" id="MobiDB-lite"/>
    </source>
</evidence>
<accession>A0A6J4ITU9</accession>
<evidence type="ECO:0000313" key="2">
    <source>
        <dbReference type="EMBL" id="CAA9261487.1"/>
    </source>
</evidence>
<organism evidence="2">
    <name type="scientific">uncultured Acidimicrobiales bacterium</name>
    <dbReference type="NCBI Taxonomy" id="310071"/>
    <lineage>
        <taxon>Bacteria</taxon>
        <taxon>Bacillati</taxon>
        <taxon>Actinomycetota</taxon>
        <taxon>Acidimicrobiia</taxon>
        <taxon>Acidimicrobiales</taxon>
        <taxon>environmental samples</taxon>
    </lineage>
</organism>
<feature type="non-terminal residue" evidence="2">
    <location>
        <position position="1"/>
    </location>
</feature>
<proteinExistence type="predicted"/>
<feature type="region of interest" description="Disordered" evidence="1">
    <location>
        <begin position="1"/>
        <end position="31"/>
    </location>
</feature>